<dbReference type="PANTHER" id="PTHR12526">
    <property type="entry name" value="GLYCOSYLTRANSFERASE"/>
    <property type="match status" value="1"/>
</dbReference>
<dbReference type="InterPro" id="IPR001296">
    <property type="entry name" value="Glyco_trans_1"/>
</dbReference>
<dbReference type="SUPFAM" id="SSF53756">
    <property type="entry name" value="UDP-Glycosyltransferase/glycogen phosphorylase"/>
    <property type="match status" value="1"/>
</dbReference>
<dbReference type="PANTHER" id="PTHR12526:SF630">
    <property type="entry name" value="GLYCOSYLTRANSFERASE"/>
    <property type="match status" value="1"/>
</dbReference>
<dbReference type="EC" id="2.4.-.-" evidence="2"/>
<sequence>MKYKVSIIGPIGDIGGRELESGFISKTLQENDYDIKVVSTINYTADSQIFDFVDQTNVQNINKIICDKNLWFRFLAYLGYLKSNRKKPLSYYVSNAISKKTWLKNFTVKIIKKIVEQSDIIILCVQISSVYVKEIVEYAHIKKKPVVIRTSATINEADRSHKEWLEKVTLFIHHSESNASRLSFLNKHNYKIIDQCTYKENELLKLNPSTTFNNFLYIGRLSSEKGIIEFVNMFKNLNENIHLKIIGDGELANVVCQNIKDLKNIEFLGYLSQQKIIKHIEQSDTIVISSYEESGPLVGVEAMAAARLIISTKVGAMPQRLNGLSNQFWFNIKEQDSLALVVNKLKALSSQEIKAIANENRKHYLANYRENTLGNLYKNAIFNLVKNQ</sequence>
<keyword evidence="2" id="KW-0808">Transferase</keyword>
<protein>
    <submittedName>
        <fullName evidence="2">Glycosyltransferase family 4 protein</fullName>
        <ecNumber evidence="2">2.4.-.-</ecNumber>
    </submittedName>
</protein>
<feature type="domain" description="Glycosyl transferase family 1" evidence="1">
    <location>
        <begin position="205"/>
        <end position="351"/>
    </location>
</feature>
<dbReference type="RefSeq" id="WP_386063919.1">
    <property type="nucleotide sequence ID" value="NZ_JBHLTQ010000005.1"/>
</dbReference>
<dbReference type="GO" id="GO:0016757">
    <property type="term" value="F:glycosyltransferase activity"/>
    <property type="evidence" value="ECO:0007669"/>
    <property type="project" value="UniProtKB-KW"/>
</dbReference>
<keyword evidence="3" id="KW-1185">Reference proteome</keyword>
<dbReference type="EMBL" id="JBHLTQ010000005">
    <property type="protein sequence ID" value="MFC0605122.1"/>
    <property type="molecule type" value="Genomic_DNA"/>
</dbReference>
<accession>A0ABV6QA16</accession>
<gene>
    <name evidence="2" type="ORF">ACFFGA_11195</name>
</gene>
<reference evidence="2 3" key="1">
    <citation type="submission" date="2024-09" db="EMBL/GenBank/DDBJ databases">
        <authorList>
            <person name="Sun Q."/>
            <person name="Mori K."/>
        </authorList>
    </citation>
    <scope>NUCLEOTIDE SEQUENCE [LARGE SCALE GENOMIC DNA]</scope>
    <source>
        <strain evidence="2 3">NCAIM B.02481</strain>
    </source>
</reference>
<dbReference type="Pfam" id="PF00534">
    <property type="entry name" value="Glycos_transf_1"/>
    <property type="match status" value="1"/>
</dbReference>
<evidence type="ECO:0000259" key="1">
    <source>
        <dbReference type="Pfam" id="PF00534"/>
    </source>
</evidence>
<evidence type="ECO:0000313" key="2">
    <source>
        <dbReference type="EMBL" id="MFC0605122.1"/>
    </source>
</evidence>
<proteinExistence type="predicted"/>
<organism evidence="2 3">
    <name type="scientific">Winogradskyella pulchriflava</name>
    <dbReference type="NCBI Taxonomy" id="1110688"/>
    <lineage>
        <taxon>Bacteria</taxon>
        <taxon>Pseudomonadati</taxon>
        <taxon>Bacteroidota</taxon>
        <taxon>Flavobacteriia</taxon>
        <taxon>Flavobacteriales</taxon>
        <taxon>Flavobacteriaceae</taxon>
        <taxon>Winogradskyella</taxon>
    </lineage>
</organism>
<evidence type="ECO:0000313" key="3">
    <source>
        <dbReference type="Proteomes" id="UP001589832"/>
    </source>
</evidence>
<dbReference type="Proteomes" id="UP001589832">
    <property type="component" value="Unassembled WGS sequence"/>
</dbReference>
<dbReference type="CDD" id="cd03801">
    <property type="entry name" value="GT4_PimA-like"/>
    <property type="match status" value="1"/>
</dbReference>
<name>A0ABV6QA16_9FLAO</name>
<comment type="caution">
    <text evidence="2">The sequence shown here is derived from an EMBL/GenBank/DDBJ whole genome shotgun (WGS) entry which is preliminary data.</text>
</comment>
<dbReference type="Gene3D" id="3.40.50.2000">
    <property type="entry name" value="Glycogen Phosphorylase B"/>
    <property type="match status" value="1"/>
</dbReference>
<keyword evidence="2" id="KW-0328">Glycosyltransferase</keyword>